<keyword evidence="3" id="KW-1185">Reference proteome</keyword>
<dbReference type="PIRSF" id="PIRSF038896">
    <property type="entry name" value="NAPE-PLD"/>
    <property type="match status" value="1"/>
</dbReference>
<protein>
    <submittedName>
        <fullName evidence="2">L-ascorbate metabolism protein UlaG, beta-lactamase superfamily</fullName>
    </submittedName>
</protein>
<dbReference type="InterPro" id="IPR001279">
    <property type="entry name" value="Metallo-B-lactamas"/>
</dbReference>
<accession>A0A1M6SFY3</accession>
<dbReference type="Pfam" id="PF12706">
    <property type="entry name" value="Lactamase_B_2"/>
    <property type="match status" value="1"/>
</dbReference>
<dbReference type="SUPFAM" id="SSF56281">
    <property type="entry name" value="Metallo-hydrolase/oxidoreductase"/>
    <property type="match status" value="1"/>
</dbReference>
<reference evidence="3" key="1">
    <citation type="submission" date="2016-11" db="EMBL/GenBank/DDBJ databases">
        <authorList>
            <person name="Varghese N."/>
            <person name="Submissions S."/>
        </authorList>
    </citation>
    <scope>NUCLEOTIDE SEQUENCE [LARGE SCALE GENOMIC DNA]</scope>
    <source>
        <strain evidence="3">DSM 26134</strain>
    </source>
</reference>
<dbReference type="GO" id="GO:0070290">
    <property type="term" value="F:N-acylphosphatidylethanolamine-specific phospholipase D activity"/>
    <property type="evidence" value="ECO:0007669"/>
    <property type="project" value="InterPro"/>
</dbReference>
<gene>
    <name evidence="2" type="ORF">SAMN04488028_1055</name>
</gene>
<evidence type="ECO:0000259" key="1">
    <source>
        <dbReference type="Pfam" id="PF12706"/>
    </source>
</evidence>
<dbReference type="PANTHER" id="PTHR15032:SF4">
    <property type="entry name" value="N-ACYL-PHOSPHATIDYLETHANOLAMINE-HYDROLYZING PHOSPHOLIPASE D"/>
    <property type="match status" value="1"/>
</dbReference>
<sequence length="372" mass="42063">MLLTIIGSSIALLAIGGFLFVQFSPEFGGKAGKTDLEKYAQLDHYENGSFVNLIPTSMDMGFKSFVSILRDQFKNDPKRAPVPKLHTGKLDSLDIVGNEKTRVTWFGHSALLLEIDGAKIMIDPMLGDVPAPHPWLGKSRFVDDLPIAIEKLPHLDAVIISHDHYDHLDYGSIKKLKDKVDRFYVPLGVDKHLVAWGVEPSRIEALDWWDETKLNDIHLAFTPSRHFSGRGLTDRNASLWGSWVIKGKEDNIYFSGDGGYGPHFKEIGEKYGPFDFAMVECGQYDPRWRQIHMMPEESVMAGQDVQAKVIMPIHWGAFVLAFHDWRDPVQRAEKKAIELGIPLIAPQIGLPFTMDSLQTDFPRWWDQAKALN</sequence>
<dbReference type="EMBL" id="FRAA01000005">
    <property type="protein sequence ID" value="SHK43590.1"/>
    <property type="molecule type" value="Genomic_DNA"/>
</dbReference>
<name>A0A1M6SFY3_REIAG</name>
<organism evidence="2 3">
    <name type="scientific">Reichenbachiella agariperforans</name>
    <dbReference type="NCBI Taxonomy" id="156994"/>
    <lineage>
        <taxon>Bacteria</taxon>
        <taxon>Pseudomonadati</taxon>
        <taxon>Bacteroidota</taxon>
        <taxon>Cytophagia</taxon>
        <taxon>Cytophagales</taxon>
        <taxon>Reichenbachiellaceae</taxon>
        <taxon>Reichenbachiella</taxon>
    </lineage>
</organism>
<dbReference type="Proteomes" id="UP000184474">
    <property type="component" value="Unassembled WGS sequence"/>
</dbReference>
<dbReference type="InterPro" id="IPR024884">
    <property type="entry name" value="NAPE-PLD"/>
</dbReference>
<dbReference type="GO" id="GO:0005737">
    <property type="term" value="C:cytoplasm"/>
    <property type="evidence" value="ECO:0007669"/>
    <property type="project" value="TreeGrafter"/>
</dbReference>
<dbReference type="STRING" id="156994.SAMN04488028_1055"/>
<dbReference type="RefSeq" id="WP_073123001.1">
    <property type="nucleotide sequence ID" value="NZ_FRAA01000005.1"/>
</dbReference>
<dbReference type="InterPro" id="IPR036866">
    <property type="entry name" value="RibonucZ/Hydroxyglut_hydro"/>
</dbReference>
<proteinExistence type="predicted"/>
<dbReference type="PANTHER" id="PTHR15032">
    <property type="entry name" value="N-ACYL-PHOSPHATIDYLETHANOLAMINE-HYDROLYZING PHOSPHOLIPASE D"/>
    <property type="match status" value="1"/>
</dbReference>
<evidence type="ECO:0000313" key="2">
    <source>
        <dbReference type="EMBL" id="SHK43590.1"/>
    </source>
</evidence>
<feature type="domain" description="Metallo-beta-lactamase" evidence="1">
    <location>
        <begin position="120"/>
        <end position="315"/>
    </location>
</feature>
<dbReference type="Gene3D" id="3.60.15.10">
    <property type="entry name" value="Ribonuclease Z/Hydroxyacylglutathione hydrolase-like"/>
    <property type="match status" value="1"/>
</dbReference>
<evidence type="ECO:0000313" key="3">
    <source>
        <dbReference type="Proteomes" id="UP000184474"/>
    </source>
</evidence>
<dbReference type="GO" id="GO:0008270">
    <property type="term" value="F:zinc ion binding"/>
    <property type="evidence" value="ECO:0007669"/>
    <property type="project" value="InterPro"/>
</dbReference>
<dbReference type="AlphaFoldDB" id="A0A1M6SFY3"/>